<dbReference type="Proteomes" id="UP001362999">
    <property type="component" value="Unassembled WGS sequence"/>
</dbReference>
<dbReference type="CDD" id="cd18186">
    <property type="entry name" value="BTB_POZ_ZBTB_KLHL-like"/>
    <property type="match status" value="1"/>
</dbReference>
<dbReference type="AlphaFoldDB" id="A0AAV9ZTD4"/>
<gene>
    <name evidence="2" type="ORF">R3P38DRAFT_228329</name>
</gene>
<dbReference type="InterPro" id="IPR011333">
    <property type="entry name" value="SKP1/BTB/POZ_sf"/>
</dbReference>
<dbReference type="InterPro" id="IPR000210">
    <property type="entry name" value="BTB/POZ_dom"/>
</dbReference>
<dbReference type="Gene3D" id="3.30.710.10">
    <property type="entry name" value="Potassium Channel Kv1.1, Chain A"/>
    <property type="match status" value="1"/>
</dbReference>
<evidence type="ECO:0000313" key="2">
    <source>
        <dbReference type="EMBL" id="KAK6991767.1"/>
    </source>
</evidence>
<sequence length="329" mass="37420">MAALDLPLAEARRISDLWFPQASLILRAENSLFRVHGDLLGARSSVFRDMADIAFEQSPDSGEDTVDGRNVIRLYDSAAEVQVFLRAIFDSSFFMPPPAPVDYTTVIGVMRLAHKYDVQYLFRRAISHLELLYPPSFSAFLEARDHEHKHHVRFTGDGIVDLLAIQAALEVRALWILPTAYYYLATAPDFMEVTVPDSNEQQRCLDARSKFPPATISMHRFFRTLPCSICDSAVSKCEQAIVLAQGELERWRETEDPRLLEPLSPASILDCLPENIWTRLCSPCHVAGEQEFVRAQEEFWEELPSVFGLPSRAELAKLRRHFMDDSICD</sequence>
<dbReference type="SUPFAM" id="SSF54695">
    <property type="entry name" value="POZ domain"/>
    <property type="match status" value="1"/>
</dbReference>
<dbReference type="PROSITE" id="PS50097">
    <property type="entry name" value="BTB"/>
    <property type="match status" value="1"/>
</dbReference>
<evidence type="ECO:0000259" key="1">
    <source>
        <dbReference type="PROSITE" id="PS50097"/>
    </source>
</evidence>
<dbReference type="EMBL" id="JAWWNJ010000115">
    <property type="protein sequence ID" value="KAK6991767.1"/>
    <property type="molecule type" value="Genomic_DNA"/>
</dbReference>
<reference evidence="2 3" key="1">
    <citation type="journal article" date="2024" name="J Genomics">
        <title>Draft genome sequencing and assembly of Favolaschia claudopus CIRM-BRFM 2984 isolated from oak limbs.</title>
        <authorList>
            <person name="Navarro D."/>
            <person name="Drula E."/>
            <person name="Chaduli D."/>
            <person name="Cazenave R."/>
            <person name="Ahrendt S."/>
            <person name="Wang J."/>
            <person name="Lipzen A."/>
            <person name="Daum C."/>
            <person name="Barry K."/>
            <person name="Grigoriev I.V."/>
            <person name="Favel A."/>
            <person name="Rosso M.N."/>
            <person name="Martin F."/>
        </authorList>
    </citation>
    <scope>NUCLEOTIDE SEQUENCE [LARGE SCALE GENOMIC DNA]</scope>
    <source>
        <strain evidence="2 3">CIRM-BRFM 2984</strain>
    </source>
</reference>
<feature type="domain" description="BTB" evidence="1">
    <location>
        <begin position="22"/>
        <end position="97"/>
    </location>
</feature>
<organism evidence="2 3">
    <name type="scientific">Favolaschia claudopus</name>
    <dbReference type="NCBI Taxonomy" id="2862362"/>
    <lineage>
        <taxon>Eukaryota</taxon>
        <taxon>Fungi</taxon>
        <taxon>Dikarya</taxon>
        <taxon>Basidiomycota</taxon>
        <taxon>Agaricomycotina</taxon>
        <taxon>Agaricomycetes</taxon>
        <taxon>Agaricomycetidae</taxon>
        <taxon>Agaricales</taxon>
        <taxon>Marasmiineae</taxon>
        <taxon>Mycenaceae</taxon>
        <taxon>Favolaschia</taxon>
    </lineage>
</organism>
<proteinExistence type="predicted"/>
<keyword evidence="3" id="KW-1185">Reference proteome</keyword>
<name>A0AAV9ZTD4_9AGAR</name>
<protein>
    <submittedName>
        <fullName evidence="2">BTB domain-containing protein</fullName>
    </submittedName>
</protein>
<comment type="caution">
    <text evidence="2">The sequence shown here is derived from an EMBL/GenBank/DDBJ whole genome shotgun (WGS) entry which is preliminary data.</text>
</comment>
<accession>A0AAV9ZTD4</accession>
<evidence type="ECO:0000313" key="3">
    <source>
        <dbReference type="Proteomes" id="UP001362999"/>
    </source>
</evidence>